<evidence type="ECO:0000313" key="1">
    <source>
        <dbReference type="EMBL" id="MDQ9092242.1"/>
    </source>
</evidence>
<dbReference type="EMBL" id="JAVIFY010000007">
    <property type="protein sequence ID" value="MDQ9092242.1"/>
    <property type="molecule type" value="Genomic_DNA"/>
</dbReference>
<gene>
    <name evidence="1" type="ORF">RC083_11655</name>
</gene>
<name>A0ABU1BDD5_PSEHA</name>
<sequence length="106" mass="11879">MTTNVIEVVNFTLNTDADLAQFHIANNAFQNFIDQQPGVFYRSLAKQPDTPLYIDVIYFATPTDAKRISDAFSENAICQQFAALIAKQSVQLTHYEVLSQTACQQS</sequence>
<dbReference type="Proteomes" id="UP001226574">
    <property type="component" value="Unassembled WGS sequence"/>
</dbReference>
<evidence type="ECO:0000313" key="2">
    <source>
        <dbReference type="Proteomes" id="UP001226574"/>
    </source>
</evidence>
<keyword evidence="2" id="KW-1185">Reference proteome</keyword>
<accession>A0ABU1BDD5</accession>
<evidence type="ECO:0008006" key="3">
    <source>
        <dbReference type="Google" id="ProtNLM"/>
    </source>
</evidence>
<comment type="caution">
    <text evidence="1">The sequence shown here is derived from an EMBL/GenBank/DDBJ whole genome shotgun (WGS) entry which is preliminary data.</text>
</comment>
<reference evidence="1 2" key="1">
    <citation type="submission" date="2023-08" db="EMBL/GenBank/DDBJ databases">
        <title>Pseudoalteromonas haloplanktis LL1 genome.</title>
        <authorList>
            <person name="Wu S."/>
        </authorList>
    </citation>
    <scope>NUCLEOTIDE SEQUENCE [LARGE SCALE GENOMIC DNA]</scope>
    <source>
        <strain evidence="1 2">LL1</strain>
    </source>
</reference>
<proteinExistence type="predicted"/>
<protein>
    <recommendedName>
        <fullName evidence="3">ABM domain-containing protein</fullName>
    </recommendedName>
</protein>
<dbReference type="RefSeq" id="WP_016710007.1">
    <property type="nucleotide sequence ID" value="NZ_JAVIFY010000007.1"/>
</dbReference>
<organism evidence="1 2">
    <name type="scientific">Pseudoalteromonas haloplanktis</name>
    <name type="common">Alteromonas haloplanktis</name>
    <dbReference type="NCBI Taxonomy" id="228"/>
    <lineage>
        <taxon>Bacteria</taxon>
        <taxon>Pseudomonadati</taxon>
        <taxon>Pseudomonadota</taxon>
        <taxon>Gammaproteobacteria</taxon>
        <taxon>Alteromonadales</taxon>
        <taxon>Pseudoalteromonadaceae</taxon>
        <taxon>Pseudoalteromonas</taxon>
    </lineage>
</organism>